<comment type="subcellular location">
    <subcellularLocation>
        <location evidence="1">Cell projection</location>
        <location evidence="1">Cilium</location>
    </subcellularLocation>
    <subcellularLocation>
        <location evidence="2">Cytoplasm</location>
        <location evidence="2">Cytoskeleton</location>
    </subcellularLocation>
</comment>
<dbReference type="InterPro" id="IPR019821">
    <property type="entry name" value="Kinesin_motor_CS"/>
</dbReference>
<dbReference type="GO" id="GO:0007018">
    <property type="term" value="P:microtubule-based movement"/>
    <property type="evidence" value="ECO:0007669"/>
    <property type="project" value="InterPro"/>
</dbReference>
<dbReference type="InterPro" id="IPR001752">
    <property type="entry name" value="Kinesin_motor_dom"/>
</dbReference>
<feature type="compositionally biased region" description="Polar residues" evidence="13">
    <location>
        <begin position="1317"/>
        <end position="1329"/>
    </location>
</feature>
<dbReference type="InterPro" id="IPR027417">
    <property type="entry name" value="P-loop_NTPase"/>
</dbReference>
<sequence length="1663" mass="190918">MEEIPVKVAIRIRPLLCKEVLHNHQACVRVIPNTQQIIIGRDRIFTFDFVFGKNSTQDEVYNTCIKPLVLSLIEGYNSTVFAYGQTGSGKTYTIGGGHVASVVEGQKGIIPRAIQEIFQNISGKPSIDFNIKVSYIEVYKEDLRDLLELETSVKDLHIREDEKGNTVIVGAKECQVESADEVMSLLEMGNAARHTGTTQMNEHSSRSHAIFTISLCQVDKNRKTAEDGSWHSHRHIVSKFHFVDLAGSERVTKTGNTGERFKESIQINSGLLALGNVISALGDPRKKSSHIPYRDAKITRLLKDSLGGSAKTVMITCVSPSSSDFDESLNSLKYANRARNIRNKPTLNFSPESDRMDEMEFEIKLLREALQSQQASSSQTSQIHQEGTPDKNKIHSLEEQVTQLQGECLGYQNCLEEAFTFLVDLKDSVRLNEKQQHKLQEWFNMTQEVTLFRGHRGIGNLEEGPQHITVLQLKRELKKCQCALAADEVVFNQKDLEVKELKNQVQMMVQENKGHVVSLKEAQKVNRLQNEKIIEQQLLVDQLMGELQILNNTAILQVFRTGKAGGRATVVPYYTVYGLHIGWGVPELCSRAVHTSPSVYSLDRLVAGFRTRSQMLLGRLEEQDEVLQCQFSDNSDDEESEGQEKSEIRHRSCSWIQKPGSVCSLVELNDIQDQTQKSGLENEDLKIECLQESQELNLQKLRNSELILTEAKQKMRELTINIKMKEDLIKELIKTGNDAKSVSKQYSLKVTKLEHEAEQAKVELTETEKQLQELENKDLSDVALKVKLQKEFRRKMDAAKLRVQVLQKKHQNSKKLASLSIQNEKRANELEQNVDHMKYQKVQLQKRLREENEKRKQLDAEIKRDQQKIKELQLKTEQKDLKLKAEDLDAFKMKRRKGSFGSIDQLQKLDKQKKWLDEEVEKVLNQRQELEELEEDLKKREAIVSKKEALLQEKSHLESKKLRSSQALNTDSLKISTRLSLLDQELSEKNVQLQSSTAEEKIKISEQVQALQREKDQLQRQRNSVDEKLKNGSVLSPEEEHVLFQLEEGIEALEAAIEYKNESIQSRQNLLRASFQNLSHSEANVLEKLICLSPVEIRAVLFRYFNKVVNLREVERKLKLQNEEIKMKVLERDNMVRELESALEHLKFQCDRRLILQQKEHEQKMQLLLHHFKERDGEGIVETLKNYEDKIHQLERDLYFYKKTSRDLKKKLKELVGEAIRRQLLPSENHDAGDGVQNPEKAGMVSEELKWASRTESMKLSGRERPLDSSTSSLRTQPNPQKLWEDGPELAPMYSSVAPTSGHLLSNEDKTEIDENQFTKSNSRPSSHIQPVGNVGQLHGVTPVKLCRKELRQISALELSLRRSNLGVAVGSMTADSLEVARKLRNLAFKKIPQKSSHAISNAQHELSLPNPVQKDSREENWQEWRQRDEQLTSEMFEADLEKALLLSKLEYEEHKKEYENAENASTQSKVMNKKDKRKTHQGKDKPLTISLKEFQSEDHISKKTEELSSQILSHDGGFFNRLEDDVHKILTREKRREQLTEYNGTDNYTAHEHNQACKIENSVKIKKLKNVIAQWEAKYKEVKARNAQLLKMLQEGEMKDKAEILLQVDESQSIKNELTIQVTSLHAALEQERSKVKVLQAELAKYQGGRKGKRNSESDQCR</sequence>
<dbReference type="GO" id="GO:0005875">
    <property type="term" value="C:microtubule associated complex"/>
    <property type="evidence" value="ECO:0007669"/>
    <property type="project" value="TreeGrafter"/>
</dbReference>
<feature type="coiled-coil region" evidence="12">
    <location>
        <begin position="1177"/>
        <end position="1204"/>
    </location>
</feature>
<dbReference type="Pfam" id="PF00225">
    <property type="entry name" value="Kinesin"/>
    <property type="match status" value="1"/>
</dbReference>
<feature type="region of interest" description="Disordered" evidence="13">
    <location>
        <begin position="1317"/>
        <end position="1336"/>
    </location>
</feature>
<reference evidence="15" key="1">
    <citation type="submission" date="2019-10" db="EMBL/GenBank/DDBJ databases">
        <title>The sequence and de novo assembly of the wild yak genome.</title>
        <authorList>
            <person name="Liu Y."/>
        </authorList>
    </citation>
    <scope>NUCLEOTIDE SEQUENCE [LARGE SCALE GENOMIC DNA]</scope>
    <source>
        <strain evidence="15">WY2019</strain>
    </source>
</reference>
<dbReference type="Gene3D" id="3.40.850.10">
    <property type="entry name" value="Kinesin motor domain"/>
    <property type="match status" value="1"/>
</dbReference>
<dbReference type="GO" id="GO:0003777">
    <property type="term" value="F:microtubule motor activity"/>
    <property type="evidence" value="ECO:0007669"/>
    <property type="project" value="InterPro"/>
</dbReference>
<evidence type="ECO:0000256" key="6">
    <source>
        <dbReference type="ARBA" id="ARBA00023054"/>
    </source>
</evidence>
<evidence type="ECO:0000256" key="11">
    <source>
        <dbReference type="PROSITE-ProRule" id="PRU00283"/>
    </source>
</evidence>
<keyword evidence="5 11" id="KW-0067">ATP-binding</keyword>
<dbReference type="SMART" id="SM00129">
    <property type="entry name" value="KISc"/>
    <property type="match status" value="1"/>
</dbReference>
<dbReference type="GO" id="GO:0005524">
    <property type="term" value="F:ATP binding"/>
    <property type="evidence" value="ECO:0007669"/>
    <property type="project" value="UniProtKB-UniRule"/>
</dbReference>
<evidence type="ECO:0000256" key="1">
    <source>
        <dbReference type="ARBA" id="ARBA00004138"/>
    </source>
</evidence>
<dbReference type="PANTHER" id="PTHR47969:SF30">
    <property type="entry name" value="KINESIN FAMILY MEMBER 27"/>
    <property type="match status" value="1"/>
</dbReference>
<dbReference type="EMBL" id="VBQZ03000094">
    <property type="protein sequence ID" value="MXQ93514.1"/>
    <property type="molecule type" value="Genomic_DNA"/>
</dbReference>
<dbReference type="PANTHER" id="PTHR47969">
    <property type="entry name" value="CHROMOSOME-ASSOCIATED KINESIN KIF4A-RELATED"/>
    <property type="match status" value="1"/>
</dbReference>
<feature type="region of interest" description="Disordered" evidence="13">
    <location>
        <begin position="1458"/>
        <end position="1484"/>
    </location>
</feature>
<feature type="binding site" evidence="11">
    <location>
        <begin position="84"/>
        <end position="91"/>
    </location>
    <ligand>
        <name>ATP</name>
        <dbReference type="ChEBI" id="CHEBI:30616"/>
    </ligand>
</feature>
<feature type="compositionally biased region" description="Basic and acidic residues" evidence="13">
    <location>
        <begin position="1254"/>
        <end position="1267"/>
    </location>
</feature>
<dbReference type="Proteomes" id="UP000322234">
    <property type="component" value="Unassembled WGS sequence"/>
</dbReference>
<dbReference type="GO" id="GO:0051231">
    <property type="term" value="P:spindle elongation"/>
    <property type="evidence" value="ECO:0007669"/>
    <property type="project" value="TreeGrafter"/>
</dbReference>
<keyword evidence="3" id="KW-0963">Cytoplasm</keyword>
<feature type="coiled-coil region" evidence="12">
    <location>
        <begin position="1001"/>
        <end position="1031"/>
    </location>
</feature>
<dbReference type="SUPFAM" id="SSF52540">
    <property type="entry name" value="P-loop containing nucleoside triphosphate hydrolases"/>
    <property type="match status" value="1"/>
</dbReference>
<evidence type="ECO:0000256" key="9">
    <source>
        <dbReference type="ARBA" id="ARBA00023212"/>
    </source>
</evidence>
<keyword evidence="7" id="KW-0969">Cilium</keyword>
<dbReference type="CDD" id="cd01372">
    <property type="entry name" value="KISc_KIF4"/>
    <property type="match status" value="1"/>
</dbReference>
<evidence type="ECO:0000259" key="14">
    <source>
        <dbReference type="PROSITE" id="PS50067"/>
    </source>
</evidence>
<keyword evidence="10" id="KW-0966">Cell projection</keyword>
<name>A0A6B0RZW0_9CETA</name>
<evidence type="ECO:0000256" key="8">
    <source>
        <dbReference type="ARBA" id="ARBA00023175"/>
    </source>
</evidence>
<dbReference type="Pfam" id="PF25764">
    <property type="entry name" value="KIF21A_4th"/>
    <property type="match status" value="1"/>
</dbReference>
<keyword evidence="16" id="KW-1185">Reference proteome</keyword>
<proteinExistence type="inferred from homology"/>
<dbReference type="InterPro" id="IPR027640">
    <property type="entry name" value="Kinesin-like_fam"/>
</dbReference>
<keyword evidence="9" id="KW-0206">Cytoskeleton</keyword>
<feature type="coiled-coil region" evidence="12">
    <location>
        <begin position="1566"/>
        <end position="1650"/>
    </location>
</feature>
<feature type="compositionally biased region" description="Polar residues" evidence="13">
    <location>
        <begin position="1268"/>
        <end position="1280"/>
    </location>
</feature>
<evidence type="ECO:0000256" key="10">
    <source>
        <dbReference type="ARBA" id="ARBA00023273"/>
    </source>
</evidence>
<feature type="domain" description="Kinesin motor" evidence="14">
    <location>
        <begin position="5"/>
        <end position="341"/>
    </location>
</feature>
<evidence type="ECO:0000256" key="2">
    <source>
        <dbReference type="ARBA" id="ARBA00004245"/>
    </source>
</evidence>
<comment type="caution">
    <text evidence="15">The sequence shown here is derived from an EMBL/GenBank/DDBJ whole genome shotgun (WGS) entry which is preliminary data.</text>
</comment>
<dbReference type="InterPro" id="IPR036961">
    <property type="entry name" value="Kinesin_motor_dom_sf"/>
</dbReference>
<dbReference type="PROSITE" id="PS00411">
    <property type="entry name" value="KINESIN_MOTOR_1"/>
    <property type="match status" value="1"/>
</dbReference>
<protein>
    <recommendedName>
        <fullName evidence="14">Kinesin motor domain-containing protein</fullName>
    </recommendedName>
</protein>
<comment type="similarity">
    <text evidence="11">Belongs to the TRAFAC class myosin-kinesin ATPase superfamily. Kinesin family.</text>
</comment>
<evidence type="ECO:0000256" key="5">
    <source>
        <dbReference type="ARBA" id="ARBA00022840"/>
    </source>
</evidence>
<evidence type="ECO:0000313" key="16">
    <source>
        <dbReference type="Proteomes" id="UP000322234"/>
    </source>
</evidence>
<dbReference type="PROSITE" id="PS50067">
    <property type="entry name" value="KINESIN_MOTOR_2"/>
    <property type="match status" value="1"/>
</dbReference>
<evidence type="ECO:0000256" key="7">
    <source>
        <dbReference type="ARBA" id="ARBA00023069"/>
    </source>
</evidence>
<evidence type="ECO:0000256" key="3">
    <source>
        <dbReference type="ARBA" id="ARBA00022490"/>
    </source>
</evidence>
<accession>A0A6B0RZW0</accession>
<keyword evidence="8 11" id="KW-0505">Motor protein</keyword>
<keyword evidence="4 11" id="KW-0547">Nucleotide-binding</keyword>
<keyword evidence="6 12" id="KW-0175">Coiled coil</keyword>
<feature type="coiled-coil region" evidence="12">
    <location>
        <begin position="701"/>
        <end position="875"/>
    </location>
</feature>
<dbReference type="PRINTS" id="PR00380">
    <property type="entry name" value="KINESINHEAVY"/>
</dbReference>
<dbReference type="GO" id="GO:0008017">
    <property type="term" value="F:microtubule binding"/>
    <property type="evidence" value="ECO:0007669"/>
    <property type="project" value="InterPro"/>
</dbReference>
<gene>
    <name evidence="15" type="ORF">E5288_WYG001873</name>
</gene>
<evidence type="ECO:0000256" key="4">
    <source>
        <dbReference type="ARBA" id="ARBA00022741"/>
    </source>
</evidence>
<dbReference type="GO" id="GO:0005929">
    <property type="term" value="C:cilium"/>
    <property type="evidence" value="ECO:0007669"/>
    <property type="project" value="UniProtKB-SubCell"/>
</dbReference>
<dbReference type="GO" id="GO:0007052">
    <property type="term" value="P:mitotic spindle organization"/>
    <property type="evidence" value="ECO:0007669"/>
    <property type="project" value="TreeGrafter"/>
</dbReference>
<dbReference type="FunFam" id="3.40.850.10:FF:000025">
    <property type="entry name" value="kinesin-like protein KIF27 isoform X1"/>
    <property type="match status" value="1"/>
</dbReference>
<organism evidence="15 16">
    <name type="scientific">Bos mutus</name>
    <name type="common">wild yak</name>
    <dbReference type="NCBI Taxonomy" id="72004"/>
    <lineage>
        <taxon>Eukaryota</taxon>
        <taxon>Metazoa</taxon>
        <taxon>Chordata</taxon>
        <taxon>Craniata</taxon>
        <taxon>Vertebrata</taxon>
        <taxon>Euteleostomi</taxon>
        <taxon>Mammalia</taxon>
        <taxon>Eutheria</taxon>
        <taxon>Laurasiatheria</taxon>
        <taxon>Artiodactyla</taxon>
        <taxon>Ruminantia</taxon>
        <taxon>Pecora</taxon>
        <taxon>Bovidae</taxon>
        <taxon>Bovinae</taxon>
        <taxon>Bos</taxon>
    </lineage>
</organism>
<feature type="coiled-coil region" evidence="12">
    <location>
        <begin position="906"/>
        <end position="950"/>
    </location>
</feature>
<evidence type="ECO:0000313" key="15">
    <source>
        <dbReference type="EMBL" id="MXQ93514.1"/>
    </source>
</evidence>
<feature type="region of interest" description="Disordered" evidence="13">
    <location>
        <begin position="1254"/>
        <end position="1287"/>
    </location>
</feature>
<evidence type="ECO:0000256" key="13">
    <source>
        <dbReference type="SAM" id="MobiDB-lite"/>
    </source>
</evidence>
<evidence type="ECO:0000256" key="12">
    <source>
        <dbReference type="SAM" id="Coils"/>
    </source>
</evidence>